<evidence type="ECO:0000256" key="3">
    <source>
        <dbReference type="ARBA" id="ARBA00022603"/>
    </source>
</evidence>
<proteinExistence type="inferred from homology"/>
<keyword evidence="8" id="KW-1185">Reference proteome</keyword>
<dbReference type="InterPro" id="IPR053223">
    <property type="entry name" value="Prob_Methyltransferase"/>
</dbReference>
<dbReference type="PANTHER" id="PTHR44067">
    <property type="entry name" value="S-ADENOSYL-L-METHIONINE-DEPENDENT METHYLTRANSFERASE SUPERFAMILY PROTEIN-RELATED"/>
    <property type="match status" value="1"/>
</dbReference>
<evidence type="ECO:0000256" key="5">
    <source>
        <dbReference type="ARBA" id="ARBA00022968"/>
    </source>
</evidence>
<protein>
    <submittedName>
        <fullName evidence="9">Uncharacterized protein LOC110751857</fullName>
    </submittedName>
</protein>
<name>A0A6P5S3N1_PRUAV</name>
<organism evidence="8 9">
    <name type="scientific">Prunus avium</name>
    <name type="common">Cherry</name>
    <name type="synonym">Cerasus avium</name>
    <dbReference type="NCBI Taxonomy" id="42229"/>
    <lineage>
        <taxon>Eukaryota</taxon>
        <taxon>Viridiplantae</taxon>
        <taxon>Streptophyta</taxon>
        <taxon>Embryophyta</taxon>
        <taxon>Tracheophyta</taxon>
        <taxon>Spermatophyta</taxon>
        <taxon>Magnoliopsida</taxon>
        <taxon>eudicotyledons</taxon>
        <taxon>Gunneridae</taxon>
        <taxon>Pentapetalae</taxon>
        <taxon>rosids</taxon>
        <taxon>fabids</taxon>
        <taxon>Rosales</taxon>
        <taxon>Rosaceae</taxon>
        <taxon>Amygdaloideae</taxon>
        <taxon>Amygdaleae</taxon>
        <taxon>Prunus</taxon>
    </lineage>
</organism>
<evidence type="ECO:0000256" key="7">
    <source>
        <dbReference type="ARBA" id="ARBA00037847"/>
    </source>
</evidence>
<dbReference type="GO" id="GO:0012505">
    <property type="term" value="C:endomembrane system"/>
    <property type="evidence" value="ECO:0007669"/>
    <property type="project" value="UniProtKB-SubCell"/>
</dbReference>
<dbReference type="AlphaFoldDB" id="A0A6P5S3N1"/>
<dbReference type="Proteomes" id="UP000515124">
    <property type="component" value="Unplaced"/>
</dbReference>
<keyword evidence="3" id="KW-0489">Methyltransferase</keyword>
<evidence type="ECO:0000256" key="6">
    <source>
        <dbReference type="ARBA" id="ARBA00023180"/>
    </source>
</evidence>
<keyword evidence="5" id="KW-0812">Transmembrane</keyword>
<keyword evidence="5" id="KW-0735">Signal-anchor</keyword>
<evidence type="ECO:0000313" key="8">
    <source>
        <dbReference type="Proteomes" id="UP000515124"/>
    </source>
</evidence>
<evidence type="ECO:0000256" key="1">
    <source>
        <dbReference type="ARBA" id="ARBA00004606"/>
    </source>
</evidence>
<keyword evidence="6" id="KW-0325">Glycoprotein</keyword>
<evidence type="ECO:0000256" key="4">
    <source>
        <dbReference type="ARBA" id="ARBA00022679"/>
    </source>
</evidence>
<dbReference type="SUPFAM" id="SSF53335">
    <property type="entry name" value="S-adenosyl-L-methionine-dependent methyltransferases"/>
    <property type="match status" value="1"/>
</dbReference>
<dbReference type="PANTHER" id="PTHR44067:SF1">
    <property type="entry name" value="S-ADENOSYL-L-METHIONINE-DEPENDENT METHYLTRANSFERASES SUPERFAMILY PROTEIN"/>
    <property type="match status" value="1"/>
</dbReference>
<dbReference type="Pfam" id="PF03141">
    <property type="entry name" value="Methyltransf_29"/>
    <property type="match status" value="1"/>
</dbReference>
<dbReference type="GO" id="GO:0016020">
    <property type="term" value="C:membrane"/>
    <property type="evidence" value="ECO:0007669"/>
    <property type="project" value="UniProtKB-SubCell"/>
</dbReference>
<evidence type="ECO:0000256" key="2">
    <source>
        <dbReference type="ARBA" id="ARBA00008361"/>
    </source>
</evidence>
<reference evidence="9" key="1">
    <citation type="submission" date="2025-08" db="UniProtKB">
        <authorList>
            <consortium name="RefSeq"/>
        </authorList>
    </citation>
    <scope>IDENTIFICATION</scope>
</reference>
<comment type="similarity">
    <text evidence="2">Belongs to the methyltransferase superfamily.</text>
</comment>
<comment type="subcellular location">
    <subcellularLocation>
        <location evidence="7">Endomembrane system</location>
        <topology evidence="7">Single-pass membrane protein</topology>
    </subcellularLocation>
    <subcellularLocation>
        <location evidence="1">Membrane</location>
        <topology evidence="1">Single-pass type II membrane protein</topology>
    </subcellularLocation>
</comment>
<dbReference type="GeneID" id="110751857"/>
<dbReference type="InterPro" id="IPR004159">
    <property type="entry name" value="Put_SAM_MeTrfase"/>
</dbReference>
<accession>A0A6P5S3N1</accession>
<dbReference type="KEGG" id="pavi:110751857"/>
<dbReference type="GO" id="GO:0008168">
    <property type="term" value="F:methyltransferase activity"/>
    <property type="evidence" value="ECO:0007669"/>
    <property type="project" value="UniProtKB-KW"/>
</dbReference>
<dbReference type="InterPro" id="IPR029063">
    <property type="entry name" value="SAM-dependent_MTases_sf"/>
</dbReference>
<dbReference type="RefSeq" id="XP_021808081.1">
    <property type="nucleotide sequence ID" value="XM_021952389.1"/>
</dbReference>
<gene>
    <name evidence="9" type="primary">LOC110751857</name>
</gene>
<sequence length="501" mass="57965">MRKPNVFMKLGTWRGGVRRSIFVLSIFALLISLGTLSKFNSLGSFHVTDTLCNYVNPESQSRPDSHLRRTLETVIQKIQQELEKFRDSEPEPSSSKHVLKYSSFLADILGHIKSVQTSLSQNEETHKLNSGTKDIHPLLKPKQQSDEPADYFLIEEIRKYVKIKPNRLGKQNFMGANGTFTSIGHACFAMKKELEEYMDYDIGEICNDDWRLAQKLMVHGCDPLPRRRCFSRAPKLYSKPFPIHESMWKLPDNRNVRWSNYRCKNFTCLASNKTQKGFFKCADCFNLQDHEKPRWIKPAYLDTNSNVTADFLIPEVLNIKPGEIRIGLDFSVGTGTFAARMREFNVTIVSATINLGAPFNEMIALRGLVPLYLTINQRLPFFDNTLDLIHTTRFLDGWIDFVLLDFVLYDWDRALRPGGFLWVDSFFCLKEDLSDYLEALRMLRYKKHKWVVVPKLDKDDKEVFFSALLEKPGRPFRRCTFFLTDSDCCPVGRLAQSSTRN</sequence>
<dbReference type="GO" id="GO:0032259">
    <property type="term" value="P:methylation"/>
    <property type="evidence" value="ECO:0007669"/>
    <property type="project" value="UniProtKB-KW"/>
</dbReference>
<dbReference type="Gene3D" id="3.40.50.150">
    <property type="entry name" value="Vaccinia Virus protein VP39"/>
    <property type="match status" value="1"/>
</dbReference>
<evidence type="ECO:0000313" key="9">
    <source>
        <dbReference type="RefSeq" id="XP_021808081.1"/>
    </source>
</evidence>
<keyword evidence="4" id="KW-0808">Transferase</keyword>